<dbReference type="EMBL" id="AMZH03014922">
    <property type="protein sequence ID" value="RRT46835.1"/>
    <property type="molecule type" value="Genomic_DNA"/>
</dbReference>
<dbReference type="AlphaFoldDB" id="A0A426Y4Z3"/>
<feature type="non-terminal residue" evidence="1">
    <location>
        <position position="1"/>
    </location>
</feature>
<sequence>KFRSIFHSPSQKLKILAIPNILDHWKSYELGFTKKRDDHNLFLVSKDNAFCIRFVQVALSTQATD</sequence>
<name>A0A426Y4Z3_ENSVE</name>
<evidence type="ECO:0000313" key="2">
    <source>
        <dbReference type="Proteomes" id="UP000287651"/>
    </source>
</evidence>
<comment type="caution">
    <text evidence="1">The sequence shown here is derived from an EMBL/GenBank/DDBJ whole genome shotgun (WGS) entry which is preliminary data.</text>
</comment>
<evidence type="ECO:0000313" key="1">
    <source>
        <dbReference type="EMBL" id="RRT46835.1"/>
    </source>
</evidence>
<reference evidence="1 2" key="1">
    <citation type="journal article" date="2014" name="Agronomy (Basel)">
        <title>A Draft Genome Sequence for Ensete ventricosum, the Drought-Tolerant Tree Against Hunger.</title>
        <authorList>
            <person name="Harrison J."/>
            <person name="Moore K.A."/>
            <person name="Paszkiewicz K."/>
            <person name="Jones T."/>
            <person name="Grant M."/>
            <person name="Ambacheew D."/>
            <person name="Muzemil S."/>
            <person name="Studholme D.J."/>
        </authorList>
    </citation>
    <scope>NUCLEOTIDE SEQUENCE [LARGE SCALE GENOMIC DNA]</scope>
</reference>
<accession>A0A426Y4Z3</accession>
<dbReference type="Proteomes" id="UP000287651">
    <property type="component" value="Unassembled WGS sequence"/>
</dbReference>
<protein>
    <submittedName>
        <fullName evidence="1">Uncharacterized protein</fullName>
    </submittedName>
</protein>
<proteinExistence type="predicted"/>
<organism evidence="1 2">
    <name type="scientific">Ensete ventricosum</name>
    <name type="common">Abyssinian banana</name>
    <name type="synonym">Musa ensete</name>
    <dbReference type="NCBI Taxonomy" id="4639"/>
    <lineage>
        <taxon>Eukaryota</taxon>
        <taxon>Viridiplantae</taxon>
        <taxon>Streptophyta</taxon>
        <taxon>Embryophyta</taxon>
        <taxon>Tracheophyta</taxon>
        <taxon>Spermatophyta</taxon>
        <taxon>Magnoliopsida</taxon>
        <taxon>Liliopsida</taxon>
        <taxon>Zingiberales</taxon>
        <taxon>Musaceae</taxon>
        <taxon>Ensete</taxon>
    </lineage>
</organism>
<gene>
    <name evidence="1" type="ORF">B296_00025002</name>
</gene>